<dbReference type="Proteomes" id="UP000053558">
    <property type="component" value="Unassembled WGS sequence"/>
</dbReference>
<protein>
    <submittedName>
        <fullName evidence="2">Uncharacterized protein</fullName>
    </submittedName>
</protein>
<name>A0A5M3N0Q2_CONPW</name>
<reference evidence="3" key="1">
    <citation type="journal article" date="2012" name="Science">
        <title>The Paleozoic origin of enzymatic lignin decomposition reconstructed from 31 fungal genomes.</title>
        <authorList>
            <person name="Floudas D."/>
            <person name="Binder M."/>
            <person name="Riley R."/>
            <person name="Barry K."/>
            <person name="Blanchette R.A."/>
            <person name="Henrissat B."/>
            <person name="Martinez A.T."/>
            <person name="Otillar R."/>
            <person name="Spatafora J.W."/>
            <person name="Yadav J.S."/>
            <person name="Aerts A."/>
            <person name="Benoit I."/>
            <person name="Boyd A."/>
            <person name="Carlson A."/>
            <person name="Copeland A."/>
            <person name="Coutinho P.M."/>
            <person name="de Vries R.P."/>
            <person name="Ferreira P."/>
            <person name="Findley K."/>
            <person name="Foster B."/>
            <person name="Gaskell J."/>
            <person name="Glotzer D."/>
            <person name="Gorecki P."/>
            <person name="Heitman J."/>
            <person name="Hesse C."/>
            <person name="Hori C."/>
            <person name="Igarashi K."/>
            <person name="Jurgens J.A."/>
            <person name="Kallen N."/>
            <person name="Kersten P."/>
            <person name="Kohler A."/>
            <person name="Kuees U."/>
            <person name="Kumar T.K.A."/>
            <person name="Kuo A."/>
            <person name="LaButti K."/>
            <person name="Larrondo L.F."/>
            <person name="Lindquist E."/>
            <person name="Ling A."/>
            <person name="Lombard V."/>
            <person name="Lucas S."/>
            <person name="Lundell T."/>
            <person name="Martin R."/>
            <person name="McLaughlin D.J."/>
            <person name="Morgenstern I."/>
            <person name="Morin E."/>
            <person name="Murat C."/>
            <person name="Nagy L.G."/>
            <person name="Nolan M."/>
            <person name="Ohm R.A."/>
            <person name="Patyshakuliyeva A."/>
            <person name="Rokas A."/>
            <person name="Ruiz-Duenas F.J."/>
            <person name="Sabat G."/>
            <person name="Salamov A."/>
            <person name="Samejima M."/>
            <person name="Schmutz J."/>
            <person name="Slot J.C."/>
            <person name="St John F."/>
            <person name="Stenlid J."/>
            <person name="Sun H."/>
            <person name="Sun S."/>
            <person name="Syed K."/>
            <person name="Tsang A."/>
            <person name="Wiebenga A."/>
            <person name="Young D."/>
            <person name="Pisabarro A."/>
            <person name="Eastwood D.C."/>
            <person name="Martin F."/>
            <person name="Cullen D."/>
            <person name="Grigoriev I.V."/>
            <person name="Hibbett D.S."/>
        </authorList>
    </citation>
    <scope>NUCLEOTIDE SEQUENCE [LARGE SCALE GENOMIC DNA]</scope>
    <source>
        <strain evidence="3">RWD-64-598 SS2</strain>
    </source>
</reference>
<evidence type="ECO:0000313" key="3">
    <source>
        <dbReference type="Proteomes" id="UP000053558"/>
    </source>
</evidence>
<sequence length="370" mass="39612">MSRTPYPRSPAPSLASLSETSDVAESLPLSTGVVPSSSPASPPPSVAPAAPLSSHTCPDAVTSSPFPANPPSPPNPYHAYAFLSKKKGYQVDCSCGHFNIHMQGNGTANEVLTACVGQCCLNLVSETVADLITKAEWKLDFQEMVHASICTEVLNLPNNDEFTRFFHRCASMELHRHFQLARARFAAAGSASGAASHMEAGADTTADDTGDAADDSAYARLNCVGEIPSAFLHLPTQSSVTSARGTRTIEYTHARSVNEDRFPFGVIPLDGIINRNLKPTFGSLVAGLPTRTVYLTPSVEVTYYDAPANAEPPYYWVPYGYAIGVFANPHLYYTVWGSGRGSEGHEVFSLDEAHAALENALLEGRFGVVR</sequence>
<dbReference type="EMBL" id="JH711575">
    <property type="protein sequence ID" value="EIW84485.1"/>
    <property type="molecule type" value="Genomic_DNA"/>
</dbReference>
<feature type="region of interest" description="Disordered" evidence="1">
    <location>
        <begin position="1"/>
        <end position="70"/>
    </location>
</feature>
<evidence type="ECO:0000256" key="1">
    <source>
        <dbReference type="SAM" id="MobiDB-lite"/>
    </source>
</evidence>
<gene>
    <name evidence="2" type="ORF">CONPUDRAFT_151503</name>
</gene>
<dbReference type="RefSeq" id="XP_007766172.1">
    <property type="nucleotide sequence ID" value="XM_007767982.1"/>
</dbReference>
<organism evidence="2 3">
    <name type="scientific">Coniophora puteana (strain RWD-64-598)</name>
    <name type="common">Brown rot fungus</name>
    <dbReference type="NCBI Taxonomy" id="741705"/>
    <lineage>
        <taxon>Eukaryota</taxon>
        <taxon>Fungi</taxon>
        <taxon>Dikarya</taxon>
        <taxon>Basidiomycota</taxon>
        <taxon>Agaricomycotina</taxon>
        <taxon>Agaricomycetes</taxon>
        <taxon>Agaricomycetidae</taxon>
        <taxon>Boletales</taxon>
        <taxon>Coniophorineae</taxon>
        <taxon>Coniophoraceae</taxon>
        <taxon>Coniophora</taxon>
    </lineage>
</organism>
<dbReference type="GeneID" id="19202865"/>
<proteinExistence type="predicted"/>
<comment type="caution">
    <text evidence="2">The sequence shown here is derived from an EMBL/GenBank/DDBJ whole genome shotgun (WGS) entry which is preliminary data.</text>
</comment>
<keyword evidence="3" id="KW-1185">Reference proteome</keyword>
<dbReference type="KEGG" id="cput:CONPUDRAFT_151503"/>
<accession>A0A5M3N0Q2</accession>
<dbReference type="AlphaFoldDB" id="A0A5M3N0Q2"/>
<evidence type="ECO:0000313" key="2">
    <source>
        <dbReference type="EMBL" id="EIW84485.1"/>
    </source>
</evidence>